<feature type="domain" description="F-box" evidence="1">
    <location>
        <begin position="7"/>
        <end position="56"/>
    </location>
</feature>
<keyword evidence="3" id="KW-1185">Reference proteome</keyword>
<dbReference type="EMBL" id="DS268498">
    <property type="protein sequence ID" value="EFP12271.1"/>
    <property type="molecule type" value="Genomic_DNA"/>
</dbReference>
<dbReference type="InParanoid" id="E3MYW7"/>
<gene>
    <name evidence="2" type="ORF">CRE_04239</name>
</gene>
<dbReference type="PANTHER" id="PTHR21503">
    <property type="entry name" value="F-BOX-CONTAINING HYPOTHETICAL PROTEIN C.ELEGANS"/>
    <property type="match status" value="1"/>
</dbReference>
<name>E3MYW7_CAERE</name>
<dbReference type="HOGENOM" id="CLU_875053_0_0_1"/>
<evidence type="ECO:0000313" key="2">
    <source>
        <dbReference type="EMBL" id="EFP12271.1"/>
    </source>
</evidence>
<dbReference type="PROSITE" id="PS50181">
    <property type="entry name" value="FBOX"/>
    <property type="match status" value="1"/>
</dbReference>
<evidence type="ECO:0000313" key="3">
    <source>
        <dbReference type="Proteomes" id="UP000008281"/>
    </source>
</evidence>
<dbReference type="Proteomes" id="UP000008281">
    <property type="component" value="Unassembled WGS sequence"/>
</dbReference>
<reference evidence="2" key="1">
    <citation type="submission" date="2007-07" db="EMBL/GenBank/DDBJ databases">
        <title>PCAP assembly of the Caenorhabditis remanei genome.</title>
        <authorList>
            <consortium name="The Caenorhabditis remanei Sequencing Consortium"/>
            <person name="Wilson R.K."/>
        </authorList>
    </citation>
    <scope>NUCLEOTIDE SEQUENCE [LARGE SCALE GENOMIC DNA]</scope>
    <source>
        <strain evidence="2">PB4641</strain>
    </source>
</reference>
<protein>
    <recommendedName>
        <fullName evidence="1">F-box domain-containing protein</fullName>
    </recommendedName>
</protein>
<organism evidence="3">
    <name type="scientific">Caenorhabditis remanei</name>
    <name type="common">Caenorhabditis vulgaris</name>
    <dbReference type="NCBI Taxonomy" id="31234"/>
    <lineage>
        <taxon>Eukaryota</taxon>
        <taxon>Metazoa</taxon>
        <taxon>Ecdysozoa</taxon>
        <taxon>Nematoda</taxon>
        <taxon>Chromadorea</taxon>
        <taxon>Rhabditida</taxon>
        <taxon>Rhabditina</taxon>
        <taxon>Rhabditomorpha</taxon>
        <taxon>Rhabditoidea</taxon>
        <taxon>Rhabditidae</taxon>
        <taxon>Peloderinae</taxon>
        <taxon>Caenorhabditis</taxon>
    </lineage>
</organism>
<sequence>MNAVSKPFSLFRLPGVPLTKISRYMDLREIFMMSLASKKSAFIIRYLLPPKLFSLKIEFSVESEATVGAKGHWNDPLVIKRMGVYGRPVAKQFCYVCSQWAKGDSVKSLLSHIAIVFNPTISIDFGKICDQEFVINVMNHVKQLNLVKTSIKLSFAVSSENYRHIMDECRDNFKLWLHCETSSDFEYRAGPDFRVNDLYLSDGHWVHLEDFVNCKKVVVHNHHHHQQPKCANPEVLKAFIRKWIESECRLQHLEVYGGFILFHFREVLSGLEYRSVLMPSLQYS</sequence>
<evidence type="ECO:0000259" key="1">
    <source>
        <dbReference type="PROSITE" id="PS50181"/>
    </source>
</evidence>
<dbReference type="AlphaFoldDB" id="E3MYW7"/>
<dbReference type="InterPro" id="IPR001810">
    <property type="entry name" value="F-box_dom"/>
</dbReference>
<dbReference type="FunCoup" id="E3MYW7">
    <property type="interactions" value="549"/>
</dbReference>
<accession>E3MYW7</accession>
<dbReference type="PANTHER" id="PTHR21503:SF31">
    <property type="entry name" value="F-BOX DOMAIN-CONTAINING PROTEIN"/>
    <property type="match status" value="1"/>
</dbReference>
<proteinExistence type="predicted"/>